<protein>
    <submittedName>
        <fullName evidence="2">Uncharacterized protein</fullName>
    </submittedName>
</protein>
<organism evidence="2 3">
    <name type="scientific">Xenotaenia resolanae</name>
    <dbReference type="NCBI Taxonomy" id="208358"/>
    <lineage>
        <taxon>Eukaryota</taxon>
        <taxon>Metazoa</taxon>
        <taxon>Chordata</taxon>
        <taxon>Craniata</taxon>
        <taxon>Vertebrata</taxon>
        <taxon>Euteleostomi</taxon>
        <taxon>Actinopterygii</taxon>
        <taxon>Neopterygii</taxon>
        <taxon>Teleostei</taxon>
        <taxon>Neoteleostei</taxon>
        <taxon>Acanthomorphata</taxon>
        <taxon>Ovalentaria</taxon>
        <taxon>Atherinomorphae</taxon>
        <taxon>Cyprinodontiformes</taxon>
        <taxon>Goodeidae</taxon>
        <taxon>Xenotaenia</taxon>
    </lineage>
</organism>
<keyword evidence="1" id="KW-0812">Transmembrane</keyword>
<keyword evidence="1" id="KW-1133">Transmembrane helix</keyword>
<dbReference type="Proteomes" id="UP001444071">
    <property type="component" value="Unassembled WGS sequence"/>
</dbReference>
<name>A0ABV0WAZ5_9TELE</name>
<gene>
    <name evidence="2" type="ORF">XENORESO_010682</name>
</gene>
<dbReference type="EMBL" id="JAHRIM010033323">
    <property type="protein sequence ID" value="MEQ2265657.1"/>
    <property type="molecule type" value="Genomic_DNA"/>
</dbReference>
<reference evidence="2 3" key="1">
    <citation type="submission" date="2021-06" db="EMBL/GenBank/DDBJ databases">
        <authorList>
            <person name="Palmer J.M."/>
        </authorList>
    </citation>
    <scope>NUCLEOTIDE SEQUENCE [LARGE SCALE GENOMIC DNA]</scope>
    <source>
        <strain evidence="2 3">XR_2019</strain>
        <tissue evidence="2">Muscle</tissue>
    </source>
</reference>
<sequence length="105" mass="11609">MQRYFPISAPHIAENTSSVLDTDISYCLIVLLSFVETFSIHLFFWAPKCNRMFSCGCRDGCVLAFFTGKKSGLVLSGFQFGLCRPHNDICGQREACGGSQAIVCQ</sequence>
<keyword evidence="3" id="KW-1185">Reference proteome</keyword>
<keyword evidence="1" id="KW-0472">Membrane</keyword>
<evidence type="ECO:0000313" key="3">
    <source>
        <dbReference type="Proteomes" id="UP001444071"/>
    </source>
</evidence>
<proteinExistence type="predicted"/>
<comment type="caution">
    <text evidence="2">The sequence shown here is derived from an EMBL/GenBank/DDBJ whole genome shotgun (WGS) entry which is preliminary data.</text>
</comment>
<evidence type="ECO:0000313" key="2">
    <source>
        <dbReference type="EMBL" id="MEQ2265657.1"/>
    </source>
</evidence>
<feature type="transmembrane region" description="Helical" evidence="1">
    <location>
        <begin position="24"/>
        <end position="44"/>
    </location>
</feature>
<accession>A0ABV0WAZ5</accession>
<evidence type="ECO:0000256" key="1">
    <source>
        <dbReference type="SAM" id="Phobius"/>
    </source>
</evidence>